<dbReference type="Pfam" id="PF08240">
    <property type="entry name" value="ADH_N"/>
    <property type="match status" value="1"/>
</dbReference>
<evidence type="ECO:0000256" key="3">
    <source>
        <dbReference type="ARBA" id="ARBA00022723"/>
    </source>
</evidence>
<sequence>MAGSLPKTYKAAVIEKISQPVVLKDMELKKPGRGQVLVKVIACGICHTDIFEQTGALGDVFPRVPGHELIGDVVAIGENVTRFSGGERVGGSWHGGHDFSCRSCARGQYQMCDNAQVNGVSFDGGYAEYVLLREEAVVRVPKESDPAEVAPLLCAGVTVFNSMRKMHVEQGNTVAIQGVGGLGHLAIQYANKMGYHTVAISSGESKKDFAHKLGAHVYIDTSKEDAVSKLNELGGAALIVATAPSAQAISPLISGLQPGGKLVVLAPVGPVEFDTVTLVNKGASVHGWPSGHALDSEEAIRFSQDHDVKCIIEKFPLADVVKAMEHCDSGNVRFRAVLIM</sequence>
<proteinExistence type="inferred from homology"/>
<dbReference type="FunFam" id="3.40.50.720:FF:000039">
    <property type="entry name" value="Alcohol dehydrogenase AdhP"/>
    <property type="match status" value="1"/>
</dbReference>
<dbReference type="OrthoDB" id="1560166at2759"/>
<dbReference type="Proteomes" id="UP000012174">
    <property type="component" value="Unassembled WGS sequence"/>
</dbReference>
<keyword evidence="10" id="KW-1185">Reference proteome</keyword>
<dbReference type="GO" id="GO:0008270">
    <property type="term" value="F:zinc ion binding"/>
    <property type="evidence" value="ECO:0007669"/>
    <property type="project" value="InterPro"/>
</dbReference>
<dbReference type="PROSITE" id="PS00059">
    <property type="entry name" value="ADH_ZINC"/>
    <property type="match status" value="1"/>
</dbReference>
<dbReference type="SUPFAM" id="SSF50129">
    <property type="entry name" value="GroES-like"/>
    <property type="match status" value="1"/>
</dbReference>
<dbReference type="HOGENOM" id="CLU_026673_20_1_1"/>
<evidence type="ECO:0000256" key="5">
    <source>
        <dbReference type="ARBA" id="ARBA00023002"/>
    </source>
</evidence>
<evidence type="ECO:0000256" key="7">
    <source>
        <dbReference type="RuleBase" id="RU361277"/>
    </source>
</evidence>
<evidence type="ECO:0000313" key="10">
    <source>
        <dbReference type="Proteomes" id="UP000012174"/>
    </source>
</evidence>
<dbReference type="Gene3D" id="3.90.180.10">
    <property type="entry name" value="Medium-chain alcohol dehydrogenases, catalytic domain"/>
    <property type="match status" value="1"/>
</dbReference>
<dbReference type="EMBL" id="KB707242">
    <property type="protein sequence ID" value="EMR63279.1"/>
    <property type="molecule type" value="Genomic_DNA"/>
</dbReference>
<feature type="domain" description="Enoyl reductase (ER)" evidence="8">
    <location>
        <begin position="16"/>
        <end position="338"/>
    </location>
</feature>
<dbReference type="GO" id="GO:0004022">
    <property type="term" value="F:alcohol dehydrogenase (NAD+) activity"/>
    <property type="evidence" value="ECO:0007669"/>
    <property type="project" value="TreeGrafter"/>
</dbReference>
<evidence type="ECO:0000313" key="9">
    <source>
        <dbReference type="EMBL" id="EMR63279.1"/>
    </source>
</evidence>
<dbReference type="InterPro" id="IPR013149">
    <property type="entry name" value="ADH-like_C"/>
</dbReference>
<dbReference type="SMART" id="SM00829">
    <property type="entry name" value="PKS_ER"/>
    <property type="match status" value="1"/>
</dbReference>
<dbReference type="PANTHER" id="PTHR42940:SF7">
    <property type="entry name" value="ALCOHOL DEHYDROGENASE-LIKE N-TERMINAL DOMAIN-CONTAINING PROTEIN"/>
    <property type="match status" value="1"/>
</dbReference>
<name>M7SAT1_EUTLA</name>
<dbReference type="eggNOG" id="KOG0023">
    <property type="taxonomic scope" value="Eukaryota"/>
</dbReference>
<dbReference type="CDD" id="cd08296">
    <property type="entry name" value="CAD_like"/>
    <property type="match status" value="1"/>
</dbReference>
<dbReference type="OMA" id="KKDFAFQ"/>
<keyword evidence="5" id="KW-0560">Oxidoreductase</keyword>
<protein>
    <submittedName>
        <fullName evidence="9">Putative alcohol dehydrogenase protein</fullName>
    </submittedName>
</protein>
<comment type="similarity">
    <text evidence="2 7">Belongs to the zinc-containing alcohol dehydrogenase family.</text>
</comment>
<keyword evidence="4 7" id="KW-0862">Zinc</keyword>
<reference evidence="10" key="1">
    <citation type="journal article" date="2013" name="Genome Announc.">
        <title>Draft genome sequence of the grapevine dieback fungus Eutypa lata UCR-EL1.</title>
        <authorList>
            <person name="Blanco-Ulate B."/>
            <person name="Rolshausen P.E."/>
            <person name="Cantu D."/>
        </authorList>
    </citation>
    <scope>NUCLEOTIDE SEQUENCE [LARGE SCALE GENOMIC DNA]</scope>
    <source>
        <strain evidence="10">UCR-EL1</strain>
    </source>
</reference>
<dbReference type="AlphaFoldDB" id="M7SAT1"/>
<keyword evidence="6" id="KW-0520">NAD</keyword>
<dbReference type="InterPro" id="IPR036291">
    <property type="entry name" value="NAD(P)-bd_dom_sf"/>
</dbReference>
<dbReference type="InterPro" id="IPR020843">
    <property type="entry name" value="ER"/>
</dbReference>
<accession>M7SAT1</accession>
<evidence type="ECO:0000256" key="6">
    <source>
        <dbReference type="ARBA" id="ARBA00023027"/>
    </source>
</evidence>
<dbReference type="SUPFAM" id="SSF51735">
    <property type="entry name" value="NAD(P)-binding Rossmann-fold domains"/>
    <property type="match status" value="1"/>
</dbReference>
<dbReference type="PANTHER" id="PTHR42940">
    <property type="entry name" value="ALCOHOL DEHYDROGENASE 1-RELATED"/>
    <property type="match status" value="1"/>
</dbReference>
<evidence type="ECO:0000256" key="2">
    <source>
        <dbReference type="ARBA" id="ARBA00008072"/>
    </source>
</evidence>
<gene>
    <name evidence="9" type="ORF">UCREL1_9774</name>
</gene>
<dbReference type="InterPro" id="IPR002328">
    <property type="entry name" value="ADH_Zn_CS"/>
</dbReference>
<keyword evidence="3 7" id="KW-0479">Metal-binding</keyword>
<dbReference type="InterPro" id="IPR011032">
    <property type="entry name" value="GroES-like_sf"/>
</dbReference>
<organism evidence="9 10">
    <name type="scientific">Eutypa lata (strain UCR-EL1)</name>
    <name type="common">Grapevine dieback disease fungus</name>
    <name type="synonym">Eutypa armeniacae</name>
    <dbReference type="NCBI Taxonomy" id="1287681"/>
    <lineage>
        <taxon>Eukaryota</taxon>
        <taxon>Fungi</taxon>
        <taxon>Dikarya</taxon>
        <taxon>Ascomycota</taxon>
        <taxon>Pezizomycotina</taxon>
        <taxon>Sordariomycetes</taxon>
        <taxon>Xylariomycetidae</taxon>
        <taxon>Xylariales</taxon>
        <taxon>Diatrypaceae</taxon>
        <taxon>Eutypa</taxon>
    </lineage>
</organism>
<dbReference type="KEGG" id="ela:UCREL1_9774"/>
<evidence type="ECO:0000256" key="1">
    <source>
        <dbReference type="ARBA" id="ARBA00001947"/>
    </source>
</evidence>
<dbReference type="STRING" id="1287681.M7SAT1"/>
<dbReference type="GO" id="GO:0005737">
    <property type="term" value="C:cytoplasm"/>
    <property type="evidence" value="ECO:0007669"/>
    <property type="project" value="TreeGrafter"/>
</dbReference>
<comment type="cofactor">
    <cofactor evidence="1 7">
        <name>Zn(2+)</name>
        <dbReference type="ChEBI" id="CHEBI:29105"/>
    </cofactor>
</comment>
<dbReference type="Gene3D" id="3.40.50.720">
    <property type="entry name" value="NAD(P)-binding Rossmann-like Domain"/>
    <property type="match status" value="1"/>
</dbReference>
<dbReference type="InterPro" id="IPR013154">
    <property type="entry name" value="ADH-like_N"/>
</dbReference>
<evidence type="ECO:0000256" key="4">
    <source>
        <dbReference type="ARBA" id="ARBA00022833"/>
    </source>
</evidence>
<dbReference type="Pfam" id="PF00107">
    <property type="entry name" value="ADH_zinc_N"/>
    <property type="match status" value="1"/>
</dbReference>
<evidence type="ECO:0000259" key="8">
    <source>
        <dbReference type="SMART" id="SM00829"/>
    </source>
</evidence>